<dbReference type="EMBL" id="WHWB01033962">
    <property type="protein sequence ID" value="KAJ7415304.1"/>
    <property type="molecule type" value="Genomic_DNA"/>
</dbReference>
<reference evidence="1" key="1">
    <citation type="submission" date="2019-10" db="EMBL/GenBank/DDBJ databases">
        <authorList>
            <person name="Soares A.E.R."/>
            <person name="Aleixo A."/>
            <person name="Schneider P."/>
            <person name="Miyaki C.Y."/>
            <person name="Schneider M.P."/>
            <person name="Mello C."/>
            <person name="Vasconcelos A.T.R."/>
        </authorList>
    </citation>
    <scope>NUCLEOTIDE SEQUENCE</scope>
    <source>
        <tissue evidence="1">Muscle</tissue>
    </source>
</reference>
<evidence type="ECO:0000313" key="2">
    <source>
        <dbReference type="Proteomes" id="UP001145742"/>
    </source>
</evidence>
<dbReference type="Proteomes" id="UP001145742">
    <property type="component" value="Unassembled WGS sequence"/>
</dbReference>
<name>A0ABQ9D584_9PASS</name>
<gene>
    <name evidence="1" type="ORF">WISP_78884</name>
</gene>
<dbReference type="PANTHER" id="PTHR33332">
    <property type="entry name" value="REVERSE TRANSCRIPTASE DOMAIN-CONTAINING PROTEIN"/>
    <property type="match status" value="1"/>
</dbReference>
<accession>A0ABQ9D584</accession>
<organism evidence="1 2">
    <name type="scientific">Willisornis vidua</name>
    <name type="common">Xingu scale-backed antbird</name>
    <dbReference type="NCBI Taxonomy" id="1566151"/>
    <lineage>
        <taxon>Eukaryota</taxon>
        <taxon>Metazoa</taxon>
        <taxon>Chordata</taxon>
        <taxon>Craniata</taxon>
        <taxon>Vertebrata</taxon>
        <taxon>Euteleostomi</taxon>
        <taxon>Archelosauria</taxon>
        <taxon>Archosauria</taxon>
        <taxon>Dinosauria</taxon>
        <taxon>Saurischia</taxon>
        <taxon>Theropoda</taxon>
        <taxon>Coelurosauria</taxon>
        <taxon>Aves</taxon>
        <taxon>Neognathae</taxon>
        <taxon>Neoaves</taxon>
        <taxon>Telluraves</taxon>
        <taxon>Australaves</taxon>
        <taxon>Passeriformes</taxon>
        <taxon>Thamnophilidae</taxon>
        <taxon>Willisornis</taxon>
    </lineage>
</organism>
<sequence length="108" mass="12667">MQHYRLGTERLESNQAERDLGVQIHKKLNISQQCVQVAQKANGILACIRNGVPSRTKEVILPVYLSLVWLHLKYRVQFWAPQFRNDIEVLEHVQRRPLKLMKGLEHKS</sequence>
<keyword evidence="2" id="KW-1185">Reference proteome</keyword>
<evidence type="ECO:0000313" key="1">
    <source>
        <dbReference type="EMBL" id="KAJ7415304.1"/>
    </source>
</evidence>
<protein>
    <submittedName>
        <fullName evidence="1">Uncharacterized protein</fullName>
    </submittedName>
</protein>
<proteinExistence type="predicted"/>
<comment type="caution">
    <text evidence="1">The sequence shown here is derived from an EMBL/GenBank/DDBJ whole genome shotgun (WGS) entry which is preliminary data.</text>
</comment>